<accession>A0A347WJI0</accession>
<dbReference type="PANTHER" id="PTHR36110:SF2">
    <property type="entry name" value="RING-CLEAVING DIOXYGENASE MHQE-RELATED"/>
    <property type="match status" value="1"/>
</dbReference>
<keyword evidence="2" id="KW-0560">Oxidoreductase</keyword>
<keyword evidence="2" id="KW-0223">Dioxygenase</keyword>
<name>A0A347WJI0_9LACT</name>
<dbReference type="InterPro" id="IPR052537">
    <property type="entry name" value="Extradiol_RC_dioxygenase"/>
</dbReference>
<sequence>MQATPRIHHITAIVRDPQINLDFYRGVLGMRLVKQTVNFDSSSVYHFYYGDEAARPGFILTFFPYPTARSGERGGGQVGRIAFRIPQGSLSYWQERLNKHGINWSMDTMLGQKAIFFDDPDNLALAFIEVEEEAESNALLGFAGTVLHSVQPQDTFTLLHKDFGLELLQETEGSYLLQTVGEEAHLIEISKTVHPLGRITVGTVHHIAWSVPDDVAHLAAHRYFAQQGQEVTDIRDRKYFKAFYFREAGRILFEVATDTPGFTIDESIEELGQNLKLPVQYEAQRAAFEADLPVIELKEFTDDFL</sequence>
<evidence type="ECO:0000313" key="2">
    <source>
        <dbReference type="EMBL" id="AXY25237.1"/>
    </source>
</evidence>
<dbReference type="KEGG" id="abae:CL176_03865"/>
<dbReference type="AlphaFoldDB" id="A0A347WJI0"/>
<dbReference type="EMBL" id="CP023434">
    <property type="protein sequence ID" value="AXY25237.1"/>
    <property type="molecule type" value="Genomic_DNA"/>
</dbReference>
<evidence type="ECO:0000259" key="1">
    <source>
        <dbReference type="PROSITE" id="PS51819"/>
    </source>
</evidence>
<dbReference type="RefSeq" id="WP_118990150.1">
    <property type="nucleotide sequence ID" value="NZ_CP023434.1"/>
</dbReference>
<dbReference type="InterPro" id="IPR037523">
    <property type="entry name" value="VOC_core"/>
</dbReference>
<dbReference type="PANTHER" id="PTHR36110">
    <property type="entry name" value="RING-CLEAVING DIOXYGENASE MHQE-RELATED"/>
    <property type="match status" value="1"/>
</dbReference>
<dbReference type="InterPro" id="IPR004360">
    <property type="entry name" value="Glyas_Fos-R_dOase_dom"/>
</dbReference>
<proteinExistence type="predicted"/>
<protein>
    <submittedName>
        <fullName evidence="2">Ring-cleaving dioxygenase</fullName>
    </submittedName>
</protein>
<keyword evidence="3" id="KW-1185">Reference proteome</keyword>
<feature type="domain" description="VOC" evidence="1">
    <location>
        <begin position="141"/>
        <end position="258"/>
    </location>
</feature>
<evidence type="ECO:0000313" key="3">
    <source>
        <dbReference type="Proteomes" id="UP000263232"/>
    </source>
</evidence>
<dbReference type="GO" id="GO:0051213">
    <property type="term" value="F:dioxygenase activity"/>
    <property type="evidence" value="ECO:0007669"/>
    <property type="project" value="UniProtKB-KW"/>
</dbReference>
<dbReference type="Proteomes" id="UP000263232">
    <property type="component" value="Chromosome"/>
</dbReference>
<gene>
    <name evidence="2" type="ORF">CL176_03865</name>
</gene>
<dbReference type="Gene3D" id="3.10.180.10">
    <property type="entry name" value="2,3-Dihydroxybiphenyl 1,2-Dioxygenase, domain 1"/>
    <property type="match status" value="2"/>
</dbReference>
<dbReference type="Pfam" id="PF00903">
    <property type="entry name" value="Glyoxalase"/>
    <property type="match status" value="1"/>
</dbReference>
<dbReference type="InterPro" id="IPR029068">
    <property type="entry name" value="Glyas_Bleomycin-R_OHBP_Dase"/>
</dbReference>
<reference evidence="2 3" key="1">
    <citation type="submission" date="2017-09" db="EMBL/GenBank/DDBJ databases">
        <title>Complete genome sequence of Oxytococcus suis strain ZY16052.</title>
        <authorList>
            <person name="Li F."/>
        </authorList>
    </citation>
    <scope>NUCLEOTIDE SEQUENCE [LARGE SCALE GENOMIC DNA]</scope>
    <source>
        <strain evidence="2 3">ZY16052</strain>
    </source>
</reference>
<dbReference type="PROSITE" id="PS51819">
    <property type="entry name" value="VOC"/>
    <property type="match status" value="2"/>
</dbReference>
<dbReference type="OrthoDB" id="9785698at2"/>
<organism evidence="2 3">
    <name type="scientific">Suicoccus acidiformans</name>
    <dbReference type="NCBI Taxonomy" id="2036206"/>
    <lineage>
        <taxon>Bacteria</taxon>
        <taxon>Bacillati</taxon>
        <taxon>Bacillota</taxon>
        <taxon>Bacilli</taxon>
        <taxon>Lactobacillales</taxon>
        <taxon>Aerococcaceae</taxon>
        <taxon>Suicoccus</taxon>
    </lineage>
</organism>
<feature type="domain" description="VOC" evidence="1">
    <location>
        <begin position="6"/>
        <end position="130"/>
    </location>
</feature>
<dbReference type="SUPFAM" id="SSF54593">
    <property type="entry name" value="Glyoxalase/Bleomycin resistance protein/Dihydroxybiphenyl dioxygenase"/>
    <property type="match status" value="1"/>
</dbReference>